<gene>
    <name evidence="2" type="ORF">BPS26883_01585</name>
</gene>
<dbReference type="EMBL" id="CABVPP010000007">
    <property type="protein sequence ID" value="VWB35667.1"/>
    <property type="molecule type" value="Genomic_DNA"/>
</dbReference>
<dbReference type="Proteomes" id="UP000494162">
    <property type="component" value="Unassembled WGS sequence"/>
</dbReference>
<proteinExistence type="predicted"/>
<dbReference type="AlphaFoldDB" id="A0A6P2J336"/>
<name>A0A6P2J336_9BURK</name>
<keyword evidence="2" id="KW-0472">Membrane</keyword>
<dbReference type="RefSeq" id="WP_174901963.1">
    <property type="nucleotide sequence ID" value="NZ_CABVPP010000007.1"/>
</dbReference>
<reference evidence="2 3" key="1">
    <citation type="submission" date="2019-09" db="EMBL/GenBank/DDBJ databases">
        <authorList>
            <person name="Depoorter E."/>
        </authorList>
    </citation>
    <scope>NUCLEOTIDE SEQUENCE [LARGE SCALE GENOMIC DNA]</scope>
    <source>
        <strain evidence="2">LMG 26883</strain>
    </source>
</reference>
<accession>A0A6P2J336</accession>
<evidence type="ECO:0000256" key="1">
    <source>
        <dbReference type="SAM" id="MobiDB-lite"/>
    </source>
</evidence>
<organism evidence="2 3">
    <name type="scientific">Burkholderia pseudomultivorans</name>
    <dbReference type="NCBI Taxonomy" id="1207504"/>
    <lineage>
        <taxon>Bacteria</taxon>
        <taxon>Pseudomonadati</taxon>
        <taxon>Pseudomonadota</taxon>
        <taxon>Betaproteobacteria</taxon>
        <taxon>Burkholderiales</taxon>
        <taxon>Burkholderiaceae</taxon>
        <taxon>Burkholderia</taxon>
        <taxon>Burkholderia cepacia complex</taxon>
    </lineage>
</organism>
<evidence type="ECO:0000313" key="3">
    <source>
        <dbReference type="Proteomes" id="UP000494162"/>
    </source>
</evidence>
<sequence length="303" mass="29860">MQHAGEKHRIVQVAAATFAVAAALGLSACGGGDDGGSPAASIDASAGGATSGGATSGGASSSSSSIRVEGESHALSSSFAEVNVLTPPVSWNADGSFPSGSLVLSARSVDASLLKSQAPGAYTVLPRSKDTLSLSTGTVTDIAGNGDFAIGRWTAGSDSAGHSYNANQGQTWAVGAPVTVGLTDQSRLNCSLVAATRPTSTDGNTAPGSLGTATAVVTSQTDAFGQRYASAALTLQYSIGTDKAQIFSGNSRVGAMLTSSGTRSSLYSSFVGPNAATPYLVVSYGVYAPTAGGINGLAMLSCK</sequence>
<dbReference type="GeneID" id="93168608"/>
<keyword evidence="2" id="KW-0812">Transmembrane</keyword>
<protein>
    <submittedName>
        <fullName evidence="2">Putative lipoprotein transmembrane</fullName>
    </submittedName>
</protein>
<dbReference type="PROSITE" id="PS51257">
    <property type="entry name" value="PROKAR_LIPOPROTEIN"/>
    <property type="match status" value="1"/>
</dbReference>
<feature type="region of interest" description="Disordered" evidence="1">
    <location>
        <begin position="43"/>
        <end position="65"/>
    </location>
</feature>
<evidence type="ECO:0000313" key="2">
    <source>
        <dbReference type="EMBL" id="VWB35667.1"/>
    </source>
</evidence>
<keyword evidence="2" id="KW-0449">Lipoprotein</keyword>